<dbReference type="InterPro" id="IPR002018">
    <property type="entry name" value="CarbesteraseB"/>
</dbReference>
<keyword evidence="6" id="KW-1185">Reference proteome</keyword>
<feature type="domain" description="Carboxylesterase type B" evidence="4">
    <location>
        <begin position="30"/>
        <end position="548"/>
    </location>
</feature>
<name>A0A3N4KRB3_9PEZI</name>
<feature type="signal peptide" evidence="3">
    <location>
        <begin position="1"/>
        <end position="18"/>
    </location>
</feature>
<dbReference type="InterPro" id="IPR050654">
    <property type="entry name" value="AChE-related_enzymes"/>
</dbReference>
<feature type="chain" id="PRO_5017852876" description="Carboxylic ester hydrolase" evidence="3">
    <location>
        <begin position="19"/>
        <end position="557"/>
    </location>
</feature>
<reference evidence="5 6" key="1">
    <citation type="journal article" date="2018" name="Nat. Ecol. Evol.">
        <title>Pezizomycetes genomes reveal the molecular basis of ectomycorrhizal truffle lifestyle.</title>
        <authorList>
            <person name="Murat C."/>
            <person name="Payen T."/>
            <person name="Noel B."/>
            <person name="Kuo A."/>
            <person name="Morin E."/>
            <person name="Chen J."/>
            <person name="Kohler A."/>
            <person name="Krizsan K."/>
            <person name="Balestrini R."/>
            <person name="Da Silva C."/>
            <person name="Montanini B."/>
            <person name="Hainaut M."/>
            <person name="Levati E."/>
            <person name="Barry K.W."/>
            <person name="Belfiori B."/>
            <person name="Cichocki N."/>
            <person name="Clum A."/>
            <person name="Dockter R.B."/>
            <person name="Fauchery L."/>
            <person name="Guy J."/>
            <person name="Iotti M."/>
            <person name="Le Tacon F."/>
            <person name="Lindquist E.A."/>
            <person name="Lipzen A."/>
            <person name="Malagnac F."/>
            <person name="Mello A."/>
            <person name="Molinier V."/>
            <person name="Miyauchi S."/>
            <person name="Poulain J."/>
            <person name="Riccioni C."/>
            <person name="Rubini A."/>
            <person name="Sitrit Y."/>
            <person name="Splivallo R."/>
            <person name="Traeger S."/>
            <person name="Wang M."/>
            <person name="Zifcakova L."/>
            <person name="Wipf D."/>
            <person name="Zambonelli A."/>
            <person name="Paolocci F."/>
            <person name="Nowrousian M."/>
            <person name="Ottonello S."/>
            <person name="Baldrian P."/>
            <person name="Spatafora J.W."/>
            <person name="Henrissat B."/>
            <person name="Nagy L.G."/>
            <person name="Aury J.M."/>
            <person name="Wincker P."/>
            <person name="Grigoriev I.V."/>
            <person name="Bonfante P."/>
            <person name="Martin F.M."/>
        </authorList>
    </citation>
    <scope>NUCLEOTIDE SEQUENCE [LARGE SCALE GENOMIC DNA]</scope>
    <source>
        <strain evidence="5 6">CCBAS932</strain>
    </source>
</reference>
<dbReference type="PROSITE" id="PS00941">
    <property type="entry name" value="CARBOXYLESTERASE_B_2"/>
    <property type="match status" value="1"/>
</dbReference>
<dbReference type="InParanoid" id="A0A3N4KRB3"/>
<dbReference type="OrthoDB" id="408631at2759"/>
<organism evidence="5 6">
    <name type="scientific">Morchella conica CCBAS932</name>
    <dbReference type="NCBI Taxonomy" id="1392247"/>
    <lineage>
        <taxon>Eukaryota</taxon>
        <taxon>Fungi</taxon>
        <taxon>Dikarya</taxon>
        <taxon>Ascomycota</taxon>
        <taxon>Pezizomycotina</taxon>
        <taxon>Pezizomycetes</taxon>
        <taxon>Pezizales</taxon>
        <taxon>Morchellaceae</taxon>
        <taxon>Morchella</taxon>
    </lineage>
</organism>
<dbReference type="PROSITE" id="PS00122">
    <property type="entry name" value="CARBOXYLESTERASE_B_1"/>
    <property type="match status" value="1"/>
</dbReference>
<sequence length="557" mass="60588">MFSRSLGFLVTAAALVTATPFKNNGSSTTAPTVTIKNGTIAGNYLPSFGIDEFFSIPFAAPPVGNLRFRHPQPPSKWNGTLDATEHGPSCPGFGPFSEGRPLDEDCLTLDVVRPSGGGKGLPVMVWIYGGGFSGGASADPRYNLSYIVNASVAIKKPVIAIGINYRLAGFGFLAGQDVFNSGNSNAGLFDQRQALRWIRENVGAFGGDKDKVTIWGESAGAYSVGYHLLANNGDNEGLFRAAILQSGSSLGPTLNSLGHFDEMYNSVVDILGCSNTSDRLQCLREVPYEQLFNALQPQLYTWTPVVDGDFIPGWPSDRMAAGKFANVTILIGANTDEGTATFFGPRNIINTTEDLRNYLLNGSLPATTPSSVEKLLELYPDDPALGCPFNTGSERFADQGYQYKRAAAIVGDYAMDAGRRQTSEAFANRGNKVFSYRFDQSPWNGKLKDITEVAPVYSTHYAEIGFVFNNPSTTISTYVGPDPAVNALSRLISRSWISFAHDLDPNNHGIQGAAKWPEYKYSASNIVFNSNRTYVEKDDYRKEQLNFWGTIWHEVGC</sequence>
<dbReference type="Pfam" id="PF00135">
    <property type="entry name" value="COesterase"/>
    <property type="match status" value="1"/>
</dbReference>
<dbReference type="Proteomes" id="UP000277580">
    <property type="component" value="Unassembled WGS sequence"/>
</dbReference>
<keyword evidence="2 3" id="KW-0378">Hydrolase</keyword>
<evidence type="ECO:0000256" key="3">
    <source>
        <dbReference type="RuleBase" id="RU361235"/>
    </source>
</evidence>
<dbReference type="SUPFAM" id="SSF53474">
    <property type="entry name" value="alpha/beta-Hydrolases"/>
    <property type="match status" value="1"/>
</dbReference>
<evidence type="ECO:0000313" key="6">
    <source>
        <dbReference type="Proteomes" id="UP000277580"/>
    </source>
</evidence>
<dbReference type="EC" id="3.1.1.-" evidence="3"/>
<dbReference type="Gene3D" id="3.40.50.1820">
    <property type="entry name" value="alpha/beta hydrolase"/>
    <property type="match status" value="1"/>
</dbReference>
<dbReference type="STRING" id="1392247.A0A3N4KRB3"/>
<gene>
    <name evidence="5" type="ORF">P167DRAFT_536494</name>
</gene>
<accession>A0A3N4KRB3</accession>
<dbReference type="EMBL" id="ML119133">
    <property type="protein sequence ID" value="RPB11842.1"/>
    <property type="molecule type" value="Genomic_DNA"/>
</dbReference>
<dbReference type="GO" id="GO:0052689">
    <property type="term" value="F:carboxylic ester hydrolase activity"/>
    <property type="evidence" value="ECO:0007669"/>
    <property type="project" value="TreeGrafter"/>
</dbReference>
<protein>
    <recommendedName>
        <fullName evidence="3">Carboxylic ester hydrolase</fullName>
        <ecNumber evidence="3">3.1.1.-</ecNumber>
    </recommendedName>
</protein>
<keyword evidence="3" id="KW-0732">Signal</keyword>
<evidence type="ECO:0000313" key="5">
    <source>
        <dbReference type="EMBL" id="RPB11842.1"/>
    </source>
</evidence>
<proteinExistence type="inferred from homology"/>
<comment type="similarity">
    <text evidence="1 3">Belongs to the type-B carboxylesterase/lipase family.</text>
</comment>
<evidence type="ECO:0000256" key="1">
    <source>
        <dbReference type="ARBA" id="ARBA00005964"/>
    </source>
</evidence>
<dbReference type="AlphaFoldDB" id="A0A3N4KRB3"/>
<evidence type="ECO:0000259" key="4">
    <source>
        <dbReference type="Pfam" id="PF00135"/>
    </source>
</evidence>
<dbReference type="InterPro" id="IPR019819">
    <property type="entry name" value="Carboxylesterase_B_CS"/>
</dbReference>
<evidence type="ECO:0000256" key="2">
    <source>
        <dbReference type="ARBA" id="ARBA00022801"/>
    </source>
</evidence>
<dbReference type="PANTHER" id="PTHR43918">
    <property type="entry name" value="ACETYLCHOLINESTERASE"/>
    <property type="match status" value="1"/>
</dbReference>
<dbReference type="InterPro" id="IPR019826">
    <property type="entry name" value="Carboxylesterase_B_AS"/>
</dbReference>
<dbReference type="PANTHER" id="PTHR43918:SF4">
    <property type="entry name" value="CARBOXYLIC ESTER HYDROLASE"/>
    <property type="match status" value="1"/>
</dbReference>
<dbReference type="InterPro" id="IPR029058">
    <property type="entry name" value="AB_hydrolase_fold"/>
</dbReference>